<dbReference type="PANTHER" id="PTHR38460:SF1">
    <property type="entry name" value="TAUTOMERASE YOLI-RELATED"/>
    <property type="match status" value="1"/>
</dbReference>
<gene>
    <name evidence="1" type="ORF">PDUR_03055</name>
</gene>
<dbReference type="AlphaFoldDB" id="A0A089HK82"/>
<dbReference type="Pfam" id="PF14552">
    <property type="entry name" value="Tautomerase_2"/>
    <property type="match status" value="1"/>
</dbReference>
<dbReference type="InterPro" id="IPR037479">
    <property type="entry name" value="Tauto_MSAD"/>
</dbReference>
<protein>
    <submittedName>
        <fullName evidence="1">4-oxalocrotonate tautomerase</fullName>
    </submittedName>
</protein>
<dbReference type="KEGG" id="pdu:PDUR_03055"/>
<dbReference type="SUPFAM" id="SSF55331">
    <property type="entry name" value="Tautomerase/MIF"/>
    <property type="match status" value="1"/>
</dbReference>
<dbReference type="eggNOG" id="COG1942">
    <property type="taxonomic scope" value="Bacteria"/>
</dbReference>
<sequence>MALTRVSLLKGKSAEYKQAILKNLYTAMREVFDVPDGNDFMVIHEHEPDGFVYGKNYWNIERTDDLVIIQITANDTRTMEQKRTLYSRITKLLQLEPGIRPEDVFISLIEIKKENWSLGCGLAQYVE</sequence>
<proteinExistence type="predicted"/>
<reference evidence="1 2" key="1">
    <citation type="submission" date="2014-08" db="EMBL/GenBank/DDBJ databases">
        <title>Comparative genomics of the Paenibacillus odorifer group.</title>
        <authorList>
            <person name="den Bakker H.C."/>
            <person name="Tsai Y.-C."/>
            <person name="Martin N."/>
            <person name="Korlach J."/>
            <person name="Wiedmann M."/>
        </authorList>
    </citation>
    <scope>NUCLEOTIDE SEQUENCE [LARGE SCALE GENOMIC DNA]</scope>
    <source>
        <strain evidence="1 2">DSM 1735</strain>
    </source>
</reference>
<dbReference type="STRING" id="44251.PDUR_03055"/>
<evidence type="ECO:0000313" key="1">
    <source>
        <dbReference type="EMBL" id="AIQ11095.1"/>
    </source>
</evidence>
<evidence type="ECO:0000313" key="2">
    <source>
        <dbReference type="Proteomes" id="UP000029409"/>
    </source>
</evidence>
<dbReference type="RefSeq" id="WP_042205026.1">
    <property type="nucleotide sequence ID" value="NZ_CP009288.1"/>
</dbReference>
<dbReference type="Gene3D" id="3.30.429.10">
    <property type="entry name" value="Macrophage Migration Inhibitory Factor"/>
    <property type="match status" value="1"/>
</dbReference>
<dbReference type="OrthoDB" id="9804765at2"/>
<keyword evidence="2" id="KW-1185">Reference proteome</keyword>
<dbReference type="Proteomes" id="UP000029409">
    <property type="component" value="Chromosome"/>
</dbReference>
<organism evidence="1 2">
    <name type="scientific">Paenibacillus durus</name>
    <name type="common">Paenibacillus azotofixans</name>
    <dbReference type="NCBI Taxonomy" id="44251"/>
    <lineage>
        <taxon>Bacteria</taxon>
        <taxon>Bacillati</taxon>
        <taxon>Bacillota</taxon>
        <taxon>Bacilli</taxon>
        <taxon>Bacillales</taxon>
        <taxon>Paenibacillaceae</taxon>
        <taxon>Paenibacillus</taxon>
    </lineage>
</organism>
<dbReference type="EMBL" id="CP009288">
    <property type="protein sequence ID" value="AIQ11095.1"/>
    <property type="molecule type" value="Genomic_DNA"/>
</dbReference>
<name>A0A089HK82_PAEDU</name>
<dbReference type="InterPro" id="IPR014347">
    <property type="entry name" value="Tautomerase/MIF_sf"/>
</dbReference>
<accession>A0A089HK82</accession>
<dbReference type="PANTHER" id="PTHR38460">
    <property type="entry name" value="TAUTOMERASE YOLI-RELATED"/>
    <property type="match status" value="1"/>
</dbReference>